<keyword evidence="2" id="KW-1185">Reference proteome</keyword>
<name>A0A1I1HRI3_9RHOB</name>
<dbReference type="Proteomes" id="UP000198728">
    <property type="component" value="Unassembled WGS sequence"/>
</dbReference>
<protein>
    <submittedName>
        <fullName evidence="1">Uncharacterized protein</fullName>
    </submittedName>
</protein>
<gene>
    <name evidence="1" type="ORF">SAMN04488094_103247</name>
</gene>
<dbReference type="AlphaFoldDB" id="A0A1I1HRI3"/>
<reference evidence="1 2" key="1">
    <citation type="submission" date="2016-10" db="EMBL/GenBank/DDBJ databases">
        <authorList>
            <person name="de Groot N.N."/>
        </authorList>
    </citation>
    <scope>NUCLEOTIDE SEQUENCE [LARGE SCALE GENOMIC DNA]</scope>
    <source>
        <strain evidence="1 2">DSM 19548</strain>
    </source>
</reference>
<accession>A0A1I1HRI3</accession>
<dbReference type="InterPro" id="IPR006311">
    <property type="entry name" value="TAT_signal"/>
</dbReference>
<sequence length="607" mass="64774">MSGTTTLSRRGFLGGGRAAAPVIAGWQALDGAPTMQGDVFWAVHALGDTLFIGGDEGTILSFDGTVWDRRQLSTRTPVHAFTGDFETGLIAVGWMGSIWRHGDGDWTLERGCKLRADGKYAADDANTPLFAATADGQGRFWAVGDNGLILHFDGTDWAAEPSGTPFHLRAVTMLGDGRVMAAGANGTVLIRDPDGIWAAATCPVATTITSVLAIAPDDVLLAGGRYFVQAGRFLGDLLRWDGAHIHKLDPGSGATRFRALRALGNGALAVGDRGQSIHIRGKRVSALPSETQHDLLGLDVTEAGEVIAVGDFATLLVGNAKVTPAPALRPEPAPNWERMETGTDRQLWGIWQHPQTGIAYACGEEGTVLALDGDRWTKLPPAGVLGLHALAASDDGGLLAAGQLGEVHHFDGERWRLHFDLKLDVTIMSLWSDGDATVIAVGDEGLILRWNGSDWARMTSGTRSALYGLWGRDREHLLAVGDFGLVLRWNGTAWQEFSSGTENFLFDVWGSALDDIFVVGLSGTICHFDGRSWRLTPARARNDLLAISGSGARTVAVGTAGAAMSFDGRRWQSERTGFDGGLRSVSAMPHQILAAGDRGTILRRRES</sequence>
<dbReference type="STRING" id="441112.SAMN04488094_103247"/>
<proteinExistence type="predicted"/>
<organism evidence="1 2">
    <name type="scientific">Tropicimonas isoalkanivorans</name>
    <dbReference type="NCBI Taxonomy" id="441112"/>
    <lineage>
        <taxon>Bacteria</taxon>
        <taxon>Pseudomonadati</taxon>
        <taxon>Pseudomonadota</taxon>
        <taxon>Alphaproteobacteria</taxon>
        <taxon>Rhodobacterales</taxon>
        <taxon>Roseobacteraceae</taxon>
        <taxon>Tropicimonas</taxon>
    </lineage>
</organism>
<dbReference type="EMBL" id="FOLG01000003">
    <property type="protein sequence ID" value="SFC26162.1"/>
    <property type="molecule type" value="Genomic_DNA"/>
</dbReference>
<dbReference type="SUPFAM" id="SSF101898">
    <property type="entry name" value="NHL repeat"/>
    <property type="match status" value="2"/>
</dbReference>
<dbReference type="PROSITE" id="PS51318">
    <property type="entry name" value="TAT"/>
    <property type="match status" value="1"/>
</dbReference>
<dbReference type="RefSeq" id="WP_245758783.1">
    <property type="nucleotide sequence ID" value="NZ_FOLG01000003.1"/>
</dbReference>
<evidence type="ECO:0000313" key="1">
    <source>
        <dbReference type="EMBL" id="SFC26162.1"/>
    </source>
</evidence>
<evidence type="ECO:0000313" key="2">
    <source>
        <dbReference type="Proteomes" id="UP000198728"/>
    </source>
</evidence>